<protein>
    <submittedName>
        <fullName evidence="2">Uncharacterized protein</fullName>
    </submittedName>
</protein>
<dbReference type="Proteomes" id="UP000193804">
    <property type="component" value="Unassembled WGS sequence"/>
</dbReference>
<name>A0A1X7ITT5_9BACT</name>
<keyword evidence="1" id="KW-1133">Transmembrane helix</keyword>
<evidence type="ECO:0000313" key="3">
    <source>
        <dbReference type="Proteomes" id="UP000193804"/>
    </source>
</evidence>
<reference evidence="3" key="1">
    <citation type="submission" date="2017-04" db="EMBL/GenBank/DDBJ databases">
        <authorList>
            <person name="Varghese N."/>
            <person name="Submissions S."/>
        </authorList>
    </citation>
    <scope>NUCLEOTIDE SEQUENCE [LARGE SCALE GENOMIC DNA]</scope>
    <source>
        <strain evidence="3">DSM 4125</strain>
    </source>
</reference>
<dbReference type="EMBL" id="FXAW01000001">
    <property type="protein sequence ID" value="SMG18219.1"/>
    <property type="molecule type" value="Genomic_DNA"/>
</dbReference>
<dbReference type="RefSeq" id="WP_176223719.1">
    <property type="nucleotide sequence ID" value="NZ_FXAW01000001.1"/>
</dbReference>
<gene>
    <name evidence="2" type="ORF">SAMN05661096_01041</name>
</gene>
<evidence type="ECO:0000313" key="2">
    <source>
        <dbReference type="EMBL" id="SMG18219.1"/>
    </source>
</evidence>
<sequence length="56" mass="6175">MAESKKVSELSEKELLERIAISNKQIASNTGFIKNFLLFVISVSIAIAIVMMIFAS</sequence>
<proteinExistence type="predicted"/>
<dbReference type="AlphaFoldDB" id="A0A1X7ITT5"/>
<keyword evidence="1" id="KW-0812">Transmembrane</keyword>
<feature type="transmembrane region" description="Helical" evidence="1">
    <location>
        <begin position="36"/>
        <end position="55"/>
    </location>
</feature>
<keyword evidence="1" id="KW-0472">Membrane</keyword>
<accession>A0A1X7ITT5</accession>
<keyword evidence="3" id="KW-1185">Reference proteome</keyword>
<organism evidence="2 3">
    <name type="scientific">Marivirga sericea</name>
    <dbReference type="NCBI Taxonomy" id="1028"/>
    <lineage>
        <taxon>Bacteria</taxon>
        <taxon>Pseudomonadati</taxon>
        <taxon>Bacteroidota</taxon>
        <taxon>Cytophagia</taxon>
        <taxon>Cytophagales</taxon>
        <taxon>Marivirgaceae</taxon>
        <taxon>Marivirga</taxon>
    </lineage>
</organism>
<evidence type="ECO:0000256" key="1">
    <source>
        <dbReference type="SAM" id="Phobius"/>
    </source>
</evidence>